<evidence type="ECO:0000256" key="2">
    <source>
        <dbReference type="ARBA" id="ARBA00007365"/>
    </source>
</evidence>
<dbReference type="Gene3D" id="2.40.100.10">
    <property type="entry name" value="Cyclophilin-like"/>
    <property type="match status" value="1"/>
</dbReference>
<dbReference type="PANTHER" id="PTHR45625">
    <property type="entry name" value="PEPTIDYL-PROLYL CIS-TRANS ISOMERASE-RELATED"/>
    <property type="match status" value="1"/>
</dbReference>
<dbReference type="InterPro" id="IPR029000">
    <property type="entry name" value="Cyclophilin-like_dom_sf"/>
</dbReference>
<dbReference type="InterPro" id="IPR044666">
    <property type="entry name" value="Cyclophilin_A-like"/>
</dbReference>
<evidence type="ECO:0000256" key="3">
    <source>
        <dbReference type="ARBA" id="ARBA00013194"/>
    </source>
</evidence>
<evidence type="ECO:0000256" key="4">
    <source>
        <dbReference type="ARBA" id="ARBA00023110"/>
    </source>
</evidence>
<sequence>MKKLLLPIFCLFFFSSFAAKPKNTYIKITTNYGEVYLKLYNETPKHRDNFIKIIKDGTLNQTLFHRVIQEFMIQGGDPTSKTAKPGQQLGDGDLGYTIPAEFNPNLFHKKGALAAARDNNPEKASSASQFYIVQGKVFTEEELDAVEKNRMAGRKIPKEQREVYKTIGGTPHLDQNYTVFGEVVKGLIMVDNICTVKVDGNNRPLTDIKMTVSLVEKKELRELLKEIKN</sequence>
<dbReference type="GO" id="GO:0003755">
    <property type="term" value="F:peptidyl-prolyl cis-trans isomerase activity"/>
    <property type="evidence" value="ECO:0007669"/>
    <property type="project" value="UniProtKB-KW"/>
</dbReference>
<feature type="domain" description="PPIase cyclophilin-type" evidence="7">
    <location>
        <begin position="30"/>
        <end position="215"/>
    </location>
</feature>
<reference evidence="8 9" key="1">
    <citation type="submission" date="2016-04" db="EMBL/GenBank/DDBJ databases">
        <authorList>
            <person name="Evans L.H."/>
            <person name="Alamgir A."/>
            <person name="Owens N."/>
            <person name="Weber N.D."/>
            <person name="Virtaneva K."/>
            <person name="Barbian K."/>
            <person name="Babar A."/>
            <person name="Rosenke K."/>
        </authorList>
    </citation>
    <scope>NUCLEOTIDE SEQUENCE [LARGE SCALE GENOMIC DNA]</scope>
    <source>
        <strain evidence="8 9">CCM 8644</strain>
    </source>
</reference>
<dbReference type="InterPro" id="IPR002130">
    <property type="entry name" value="Cyclophilin-type_PPIase_dom"/>
</dbReference>
<evidence type="ECO:0000256" key="5">
    <source>
        <dbReference type="ARBA" id="ARBA00023235"/>
    </source>
</evidence>
<name>A0A179DCA9_9SPHI</name>
<dbReference type="EMBL" id="LWHJ01000030">
    <property type="protein sequence ID" value="OAQ38671.1"/>
    <property type="molecule type" value="Genomic_DNA"/>
</dbReference>
<organism evidence="8 9">
    <name type="scientific">Pedobacter psychrophilus</name>
    <dbReference type="NCBI Taxonomy" id="1826909"/>
    <lineage>
        <taxon>Bacteria</taxon>
        <taxon>Pseudomonadati</taxon>
        <taxon>Bacteroidota</taxon>
        <taxon>Sphingobacteriia</taxon>
        <taxon>Sphingobacteriales</taxon>
        <taxon>Sphingobacteriaceae</taxon>
        <taxon>Pedobacter</taxon>
    </lineage>
</organism>
<protein>
    <recommendedName>
        <fullName evidence="3">peptidylprolyl isomerase</fullName>
        <ecNumber evidence="3">5.2.1.8</ecNumber>
    </recommendedName>
</protein>
<dbReference type="PIRSF" id="PIRSF001467">
    <property type="entry name" value="Peptidylpro_ismrse"/>
    <property type="match status" value="1"/>
</dbReference>
<evidence type="ECO:0000313" key="9">
    <source>
        <dbReference type="Proteomes" id="UP000078459"/>
    </source>
</evidence>
<keyword evidence="6" id="KW-0732">Signal</keyword>
<dbReference type="CDD" id="cd00317">
    <property type="entry name" value="cyclophilin"/>
    <property type="match status" value="1"/>
</dbReference>
<dbReference type="SUPFAM" id="SSF50891">
    <property type="entry name" value="Cyclophilin-like"/>
    <property type="match status" value="1"/>
</dbReference>
<dbReference type="OrthoDB" id="9807797at2"/>
<reference evidence="8 9" key="2">
    <citation type="submission" date="2016-06" db="EMBL/GenBank/DDBJ databases">
        <title>Pedobacter psychrophilus sp. nov., isolated from Antarctic fragmentary rock.</title>
        <authorList>
            <person name="Svec P."/>
        </authorList>
    </citation>
    <scope>NUCLEOTIDE SEQUENCE [LARGE SCALE GENOMIC DNA]</scope>
    <source>
        <strain evidence="8 9">CCM 8644</strain>
    </source>
</reference>
<evidence type="ECO:0000259" key="7">
    <source>
        <dbReference type="PROSITE" id="PS50072"/>
    </source>
</evidence>
<dbReference type="RefSeq" id="WP_068823443.1">
    <property type="nucleotide sequence ID" value="NZ_LWHJ01000030.1"/>
</dbReference>
<dbReference type="PANTHER" id="PTHR45625:SF4">
    <property type="entry name" value="PEPTIDYLPROLYL ISOMERASE DOMAIN AND WD REPEAT-CONTAINING PROTEIN 1"/>
    <property type="match status" value="1"/>
</dbReference>
<dbReference type="InterPro" id="IPR024936">
    <property type="entry name" value="Cyclophilin-type_PPIase"/>
</dbReference>
<accession>A0A179DCA9</accession>
<dbReference type="EC" id="5.2.1.8" evidence="3"/>
<keyword evidence="4" id="KW-0697">Rotamase</keyword>
<gene>
    <name evidence="8" type="ORF">A5893_13975</name>
</gene>
<evidence type="ECO:0000256" key="1">
    <source>
        <dbReference type="ARBA" id="ARBA00002388"/>
    </source>
</evidence>
<comment type="similarity">
    <text evidence="2">Belongs to the cyclophilin-type PPIase family.</text>
</comment>
<comment type="function">
    <text evidence="1">PPIases accelerate the folding of proteins. It catalyzes the cis-trans isomerization of proline imidic peptide bonds in oligopeptides.</text>
</comment>
<proteinExistence type="inferred from homology"/>
<dbReference type="Proteomes" id="UP000078459">
    <property type="component" value="Unassembled WGS sequence"/>
</dbReference>
<dbReference type="Pfam" id="PF00160">
    <property type="entry name" value="Pro_isomerase"/>
    <property type="match status" value="1"/>
</dbReference>
<dbReference type="STRING" id="1826909.A5893_13975"/>
<evidence type="ECO:0000256" key="6">
    <source>
        <dbReference type="SAM" id="SignalP"/>
    </source>
</evidence>
<keyword evidence="9" id="KW-1185">Reference proteome</keyword>
<dbReference type="PROSITE" id="PS50072">
    <property type="entry name" value="CSA_PPIASE_2"/>
    <property type="match status" value="1"/>
</dbReference>
<dbReference type="AlphaFoldDB" id="A0A179DCA9"/>
<comment type="caution">
    <text evidence="8">The sequence shown here is derived from an EMBL/GenBank/DDBJ whole genome shotgun (WGS) entry which is preliminary data.</text>
</comment>
<feature type="chain" id="PRO_5008100331" description="peptidylprolyl isomerase" evidence="6">
    <location>
        <begin position="19"/>
        <end position="229"/>
    </location>
</feature>
<evidence type="ECO:0000313" key="8">
    <source>
        <dbReference type="EMBL" id="OAQ38671.1"/>
    </source>
</evidence>
<feature type="signal peptide" evidence="6">
    <location>
        <begin position="1"/>
        <end position="18"/>
    </location>
</feature>
<keyword evidence="5 8" id="KW-0413">Isomerase</keyword>